<dbReference type="Gene3D" id="3.30.70.330">
    <property type="match status" value="1"/>
</dbReference>
<dbReference type="SUPFAM" id="SSF54928">
    <property type="entry name" value="RNA-binding domain, RBD"/>
    <property type="match status" value="1"/>
</dbReference>
<keyword evidence="3" id="KW-1185">Reference proteome</keyword>
<dbReference type="EMBL" id="CAUJNA010003738">
    <property type="protein sequence ID" value="CAJ1408912.1"/>
    <property type="molecule type" value="Genomic_DNA"/>
</dbReference>
<dbReference type="Proteomes" id="UP001178507">
    <property type="component" value="Unassembled WGS sequence"/>
</dbReference>
<dbReference type="AlphaFoldDB" id="A0AA36JNN1"/>
<proteinExistence type="predicted"/>
<feature type="domain" description="Mei2-like C-terminal RNA recognition motif" evidence="1">
    <location>
        <begin position="20"/>
        <end position="112"/>
    </location>
</feature>
<accession>A0AA36JNN1</accession>
<evidence type="ECO:0000313" key="3">
    <source>
        <dbReference type="Proteomes" id="UP001178507"/>
    </source>
</evidence>
<dbReference type="InterPro" id="IPR007201">
    <property type="entry name" value="Mei2-like_Rrm_C"/>
</dbReference>
<name>A0AA36JNN1_9DINO</name>
<dbReference type="InterPro" id="IPR012677">
    <property type="entry name" value="Nucleotide-bd_a/b_plait_sf"/>
</dbReference>
<dbReference type="Pfam" id="PF04059">
    <property type="entry name" value="RRM_2"/>
    <property type="match status" value="1"/>
</dbReference>
<sequence>MPAGTQTSELKEIALETGVTAVMLSRLSPRVTVAKLLSALDENARDLYDFVYLPQDKRKHRNVGLAFVNFANHETALRAAEYFMANSLEQGLWSNVVVGKANIQGLQSNLAYFVARCGLEALDNANAPLVFEGGVPVAHIREAIRKHVSVAMILEAQTKIKVEKTNSKSETSGMFAGPKEMASAWKSKSVETIWKSGFQAPPGLKVADMSPFLMERTATWSGRNMPLPGVSGFELAAGRRDQMSPEVAKRTVTWEGRMNPMWSLAETSDRREGHIANPPPGLAAPRVEQMGQGKEDVLEVVQTMDSTGKVIFHV</sequence>
<dbReference type="GO" id="GO:0003676">
    <property type="term" value="F:nucleic acid binding"/>
    <property type="evidence" value="ECO:0007669"/>
    <property type="project" value="InterPro"/>
</dbReference>
<dbReference type="InterPro" id="IPR035979">
    <property type="entry name" value="RBD_domain_sf"/>
</dbReference>
<evidence type="ECO:0000259" key="1">
    <source>
        <dbReference type="Pfam" id="PF04059"/>
    </source>
</evidence>
<comment type="caution">
    <text evidence="2">The sequence shown here is derived from an EMBL/GenBank/DDBJ whole genome shotgun (WGS) entry which is preliminary data.</text>
</comment>
<protein>
    <recommendedName>
        <fullName evidence="1">Mei2-like C-terminal RNA recognition motif domain-containing protein</fullName>
    </recommendedName>
</protein>
<gene>
    <name evidence="2" type="ORF">EVOR1521_LOCUS30133</name>
</gene>
<evidence type="ECO:0000313" key="2">
    <source>
        <dbReference type="EMBL" id="CAJ1408912.1"/>
    </source>
</evidence>
<reference evidence="2" key="1">
    <citation type="submission" date="2023-08" db="EMBL/GenBank/DDBJ databases">
        <authorList>
            <person name="Chen Y."/>
            <person name="Shah S."/>
            <person name="Dougan E. K."/>
            <person name="Thang M."/>
            <person name="Chan C."/>
        </authorList>
    </citation>
    <scope>NUCLEOTIDE SEQUENCE</scope>
</reference>
<organism evidence="2 3">
    <name type="scientific">Effrenium voratum</name>
    <dbReference type="NCBI Taxonomy" id="2562239"/>
    <lineage>
        <taxon>Eukaryota</taxon>
        <taxon>Sar</taxon>
        <taxon>Alveolata</taxon>
        <taxon>Dinophyceae</taxon>
        <taxon>Suessiales</taxon>
        <taxon>Symbiodiniaceae</taxon>
        <taxon>Effrenium</taxon>
    </lineage>
</organism>